<dbReference type="InterPro" id="IPR001614">
    <property type="entry name" value="Myelin_PLP"/>
</dbReference>
<evidence type="ECO:0000313" key="4">
    <source>
        <dbReference type="Proteomes" id="UP000005408"/>
    </source>
</evidence>
<keyword evidence="2" id="KW-0472">Membrane</keyword>
<dbReference type="GO" id="GO:0031175">
    <property type="term" value="P:neuron projection development"/>
    <property type="evidence" value="ECO:0007669"/>
    <property type="project" value="TreeGrafter"/>
</dbReference>
<dbReference type="PANTHER" id="PTHR11683">
    <property type="entry name" value="MYELIN PROTEOLIPID"/>
    <property type="match status" value="1"/>
</dbReference>
<protein>
    <recommendedName>
        <fullName evidence="5">Neuronal membrane glycoprotein M6-b</fullName>
    </recommendedName>
</protein>
<feature type="compositionally biased region" description="Basic and acidic residues" evidence="1">
    <location>
        <begin position="22"/>
        <end position="44"/>
    </location>
</feature>
<keyword evidence="4" id="KW-1185">Reference proteome</keyword>
<reference evidence="3" key="1">
    <citation type="submission" date="2022-08" db="UniProtKB">
        <authorList>
            <consortium name="EnsemblMetazoa"/>
        </authorList>
    </citation>
    <scope>IDENTIFICATION</scope>
    <source>
        <strain evidence="3">05x7-T-G4-1.051#20</strain>
    </source>
</reference>
<feature type="transmembrane region" description="Helical" evidence="2">
    <location>
        <begin position="104"/>
        <end position="127"/>
    </location>
</feature>
<keyword evidence="2" id="KW-1133">Transmembrane helix</keyword>
<name>A0A8W8KJ63_MAGGI</name>
<feature type="compositionally biased region" description="Basic and acidic residues" evidence="1">
    <location>
        <begin position="324"/>
        <end position="340"/>
    </location>
</feature>
<evidence type="ECO:0008006" key="5">
    <source>
        <dbReference type="Google" id="ProtNLM"/>
    </source>
</evidence>
<feature type="transmembrane region" description="Helical" evidence="2">
    <location>
        <begin position="225"/>
        <end position="248"/>
    </location>
</feature>
<dbReference type="GO" id="GO:0005886">
    <property type="term" value="C:plasma membrane"/>
    <property type="evidence" value="ECO:0007669"/>
    <property type="project" value="TreeGrafter"/>
</dbReference>
<dbReference type="AlphaFoldDB" id="A0A8W8KJ63"/>
<feature type="region of interest" description="Disordered" evidence="1">
    <location>
        <begin position="1"/>
        <end position="44"/>
    </location>
</feature>
<dbReference type="Pfam" id="PF01275">
    <property type="entry name" value="Myelin_PLP"/>
    <property type="match status" value="1"/>
</dbReference>
<evidence type="ECO:0000256" key="2">
    <source>
        <dbReference type="SAM" id="Phobius"/>
    </source>
</evidence>
<evidence type="ECO:0000313" key="3">
    <source>
        <dbReference type="EnsemblMetazoa" id="G24136.17:cds"/>
    </source>
</evidence>
<feature type="region of interest" description="Disordered" evidence="1">
    <location>
        <begin position="313"/>
        <end position="340"/>
    </location>
</feature>
<dbReference type="PANTHER" id="PTHR11683:SF12">
    <property type="entry name" value="M6, ISOFORM F"/>
    <property type="match status" value="1"/>
</dbReference>
<dbReference type="EnsemblMetazoa" id="G24136.17">
    <property type="protein sequence ID" value="G24136.17:cds"/>
    <property type="gene ID" value="G24136"/>
</dbReference>
<sequence>MEQEGPWETMRAEQENGELLSEDERMEASKEFREEEPQGSVKEARSEKCSDRFLHCLSQVPCGSLIAWIILLVGLGGLTGGLLIGAQKTRDMLDNDQFLWFMEYTLIGVVVSMFVIGTLLLCVGHVSTEPTSRHMFQTTKKNMCAQGLNVFLMVFCYLLGFSWIVASVVLAVPVYLLSLLYFADFTVTKNGVDTKCIYLVHYGLDKQDFCGADFQNFEREGKQLIISYIAALASSILIAISLIHYMIVISANLANLRNSRIATLNAYDDEMANSKLVADTTITNAECDAFACGTASSIQKRGQYFIINPTEKPRSSTVDISPNKSKESRETELFHDGAKKPEHTSEEISGVFTMVNKYVRETCDKFGDV</sequence>
<feature type="transmembrane region" description="Helical" evidence="2">
    <location>
        <begin position="148"/>
        <end position="176"/>
    </location>
</feature>
<accession>A0A8W8KJ63</accession>
<feature type="transmembrane region" description="Helical" evidence="2">
    <location>
        <begin position="65"/>
        <end position="84"/>
    </location>
</feature>
<evidence type="ECO:0000256" key="1">
    <source>
        <dbReference type="SAM" id="MobiDB-lite"/>
    </source>
</evidence>
<proteinExistence type="predicted"/>
<keyword evidence="2" id="KW-0812">Transmembrane</keyword>
<dbReference type="Proteomes" id="UP000005408">
    <property type="component" value="Unassembled WGS sequence"/>
</dbReference>
<organism evidence="3 4">
    <name type="scientific">Magallana gigas</name>
    <name type="common">Pacific oyster</name>
    <name type="synonym">Crassostrea gigas</name>
    <dbReference type="NCBI Taxonomy" id="29159"/>
    <lineage>
        <taxon>Eukaryota</taxon>
        <taxon>Metazoa</taxon>
        <taxon>Spiralia</taxon>
        <taxon>Lophotrochozoa</taxon>
        <taxon>Mollusca</taxon>
        <taxon>Bivalvia</taxon>
        <taxon>Autobranchia</taxon>
        <taxon>Pteriomorphia</taxon>
        <taxon>Ostreida</taxon>
        <taxon>Ostreoidea</taxon>
        <taxon>Ostreidae</taxon>
        <taxon>Magallana</taxon>
    </lineage>
</organism>